<dbReference type="GO" id="GO:0006094">
    <property type="term" value="P:gluconeogenesis"/>
    <property type="evidence" value="ECO:0007669"/>
    <property type="project" value="UniProtKB-UniPathway"/>
</dbReference>
<reference evidence="4 5" key="1">
    <citation type="submission" date="2018-06" db="EMBL/GenBank/DDBJ databases">
        <title>Extensive metabolic versatility and redundancy in microbially diverse, dynamic hydrothermal sediments.</title>
        <authorList>
            <person name="Dombrowski N."/>
            <person name="Teske A."/>
            <person name="Baker B.J."/>
        </authorList>
    </citation>
    <scope>NUCLEOTIDE SEQUENCE [LARGE SCALE GENOMIC DNA]</scope>
    <source>
        <strain evidence="4">B10_G13</strain>
    </source>
</reference>
<proteinExistence type="inferred from homology"/>
<dbReference type="EC" id="5.3.1.1" evidence="3"/>
<dbReference type="Proteomes" id="UP000271125">
    <property type="component" value="Unassembled WGS sequence"/>
</dbReference>
<gene>
    <name evidence="4" type="primary">tpiA</name>
    <name evidence="4" type="ORF">DRP43_04365</name>
</gene>
<dbReference type="GO" id="GO:0004807">
    <property type="term" value="F:triose-phosphate isomerase activity"/>
    <property type="evidence" value="ECO:0007669"/>
    <property type="project" value="UniProtKB-EC"/>
</dbReference>
<dbReference type="GO" id="GO:0019563">
    <property type="term" value="P:glycerol catabolic process"/>
    <property type="evidence" value="ECO:0007669"/>
    <property type="project" value="TreeGrafter"/>
</dbReference>
<dbReference type="PANTHER" id="PTHR21139:SF42">
    <property type="entry name" value="TRIOSEPHOSPHATE ISOMERASE"/>
    <property type="match status" value="1"/>
</dbReference>
<evidence type="ECO:0000313" key="5">
    <source>
        <dbReference type="Proteomes" id="UP000271125"/>
    </source>
</evidence>
<evidence type="ECO:0000256" key="3">
    <source>
        <dbReference type="RuleBase" id="RU363013"/>
    </source>
</evidence>
<comment type="caution">
    <text evidence="4">The sequence shown here is derived from an EMBL/GenBank/DDBJ whole genome shotgun (WGS) entry which is preliminary data.</text>
</comment>
<dbReference type="GO" id="GO:0006096">
    <property type="term" value="P:glycolytic process"/>
    <property type="evidence" value="ECO:0007669"/>
    <property type="project" value="UniProtKB-UniPathway"/>
</dbReference>
<protein>
    <recommendedName>
        <fullName evidence="3">Triosephosphate isomerase</fullName>
        <ecNumber evidence="3">5.3.1.1</ecNumber>
    </recommendedName>
</protein>
<dbReference type="InterPro" id="IPR000652">
    <property type="entry name" value="Triosephosphate_isomerase"/>
</dbReference>
<evidence type="ECO:0000256" key="2">
    <source>
        <dbReference type="ARBA" id="ARBA00023235"/>
    </source>
</evidence>
<dbReference type="Gene3D" id="3.20.20.70">
    <property type="entry name" value="Aldolase class I"/>
    <property type="match status" value="1"/>
</dbReference>
<dbReference type="UniPathway" id="UPA00109">
    <property type="reaction ID" value="UER00189"/>
</dbReference>
<dbReference type="UniPathway" id="UPA00138"/>
<organism evidence="4 5">
    <name type="scientific">candidate division TA06 bacterium</name>
    <dbReference type="NCBI Taxonomy" id="2250710"/>
    <lineage>
        <taxon>Bacteria</taxon>
        <taxon>Bacteria division TA06</taxon>
    </lineage>
</organism>
<keyword evidence="3" id="KW-0324">Glycolysis</keyword>
<dbReference type="InterPro" id="IPR013785">
    <property type="entry name" value="Aldolase_TIM"/>
</dbReference>
<dbReference type="PROSITE" id="PS51440">
    <property type="entry name" value="TIM_2"/>
    <property type="match status" value="1"/>
</dbReference>
<evidence type="ECO:0000256" key="1">
    <source>
        <dbReference type="ARBA" id="ARBA00007422"/>
    </source>
</evidence>
<dbReference type="SUPFAM" id="SSF51351">
    <property type="entry name" value="Triosephosphate isomerase (TIM)"/>
    <property type="match status" value="1"/>
</dbReference>
<keyword evidence="3" id="KW-0312">Gluconeogenesis</keyword>
<dbReference type="Pfam" id="PF00121">
    <property type="entry name" value="TIM"/>
    <property type="match status" value="1"/>
</dbReference>
<dbReference type="InterPro" id="IPR035990">
    <property type="entry name" value="TIM_sf"/>
</dbReference>
<evidence type="ECO:0000313" key="4">
    <source>
        <dbReference type="EMBL" id="RKX69477.1"/>
    </source>
</evidence>
<feature type="non-terminal residue" evidence="4">
    <location>
        <position position="1"/>
    </location>
</feature>
<dbReference type="AlphaFoldDB" id="A0A660SFM0"/>
<comment type="pathway">
    <text evidence="3">Carbohydrate degradation; glycolysis; D-glyceraldehyde 3-phosphate from glycerone phosphate: step 1/1.</text>
</comment>
<comment type="similarity">
    <text evidence="1 3">Belongs to the triosephosphate isomerase family.</text>
</comment>
<dbReference type="PANTHER" id="PTHR21139">
    <property type="entry name" value="TRIOSEPHOSPHATE ISOMERASE"/>
    <property type="match status" value="1"/>
</dbReference>
<keyword evidence="2 3" id="KW-0413">Isomerase</keyword>
<dbReference type="GO" id="GO:0046166">
    <property type="term" value="P:glyceraldehyde-3-phosphate biosynthetic process"/>
    <property type="evidence" value="ECO:0007669"/>
    <property type="project" value="TreeGrafter"/>
</dbReference>
<sequence>YEPICAIGTGNIATPDDADEMHKHIRNIIGEIYDNEVAENLRILYGGSVKPNNSKSLLERNNIDGALIGGASLKPDLFLEIIKSAIE</sequence>
<dbReference type="GO" id="GO:0005829">
    <property type="term" value="C:cytosol"/>
    <property type="evidence" value="ECO:0007669"/>
    <property type="project" value="TreeGrafter"/>
</dbReference>
<dbReference type="EMBL" id="QNBD01000189">
    <property type="protein sequence ID" value="RKX69477.1"/>
    <property type="molecule type" value="Genomic_DNA"/>
</dbReference>
<comment type="catalytic activity">
    <reaction evidence="3">
        <text>D-glyceraldehyde 3-phosphate = dihydroxyacetone phosphate</text>
        <dbReference type="Rhea" id="RHEA:18585"/>
        <dbReference type="ChEBI" id="CHEBI:57642"/>
        <dbReference type="ChEBI" id="CHEBI:59776"/>
        <dbReference type="EC" id="5.3.1.1"/>
    </reaction>
</comment>
<comment type="subunit">
    <text evidence="3">Homodimer.</text>
</comment>
<comment type="subcellular location">
    <subcellularLocation>
        <location evidence="3">Cytoplasm</location>
    </subcellularLocation>
</comment>
<accession>A0A660SFM0</accession>
<comment type="pathway">
    <text evidence="3">Carbohydrate biosynthesis; gluconeogenesis.</text>
</comment>
<keyword evidence="3" id="KW-0963">Cytoplasm</keyword>
<dbReference type="CDD" id="cd00311">
    <property type="entry name" value="TIM"/>
    <property type="match status" value="1"/>
</dbReference>
<name>A0A660SFM0_UNCT6</name>